<feature type="domain" description="AlgX/AlgJ SGNH hydrolase-like" evidence="15">
    <location>
        <begin position="80"/>
        <end position="342"/>
    </location>
</feature>
<dbReference type="GO" id="GO:0005886">
    <property type="term" value="C:plasma membrane"/>
    <property type="evidence" value="ECO:0007669"/>
    <property type="project" value="UniProtKB-SubCell"/>
</dbReference>
<gene>
    <name evidence="16" type="ORF">DFR24_4735</name>
</gene>
<keyword evidence="9" id="KW-0732">Signal</keyword>
<evidence type="ECO:0000256" key="9">
    <source>
        <dbReference type="ARBA" id="ARBA00022729"/>
    </source>
</evidence>
<dbReference type="RefSeq" id="WP_133883887.1">
    <property type="nucleotide sequence ID" value="NZ_MWIN01000025.1"/>
</dbReference>
<evidence type="ECO:0000256" key="12">
    <source>
        <dbReference type="ARBA" id="ARBA00023136"/>
    </source>
</evidence>
<evidence type="ECO:0000256" key="2">
    <source>
        <dbReference type="ARBA" id="ARBA00004587"/>
    </source>
</evidence>
<evidence type="ECO:0000256" key="5">
    <source>
        <dbReference type="ARBA" id="ARBA00016086"/>
    </source>
</evidence>
<evidence type="ECO:0000256" key="1">
    <source>
        <dbReference type="ARBA" id="ARBA00004418"/>
    </source>
</evidence>
<evidence type="ECO:0000256" key="11">
    <source>
        <dbReference type="ARBA" id="ARBA00022841"/>
    </source>
</evidence>
<evidence type="ECO:0000256" key="10">
    <source>
        <dbReference type="ARBA" id="ARBA00022764"/>
    </source>
</evidence>
<dbReference type="CDD" id="cd14442">
    <property type="entry name" value="AlgJ_like"/>
    <property type="match status" value="1"/>
</dbReference>
<dbReference type="GO" id="GO:0042597">
    <property type="term" value="C:periplasmic space"/>
    <property type="evidence" value="ECO:0007669"/>
    <property type="project" value="UniProtKB-SubCell"/>
</dbReference>
<evidence type="ECO:0000256" key="3">
    <source>
        <dbReference type="ARBA" id="ARBA00005182"/>
    </source>
</evidence>
<accession>A0A4S3K0E5</accession>
<sequence>MRTYHLITSLLFGAIILAMAGAAVVRALPYDVPPGTDVVEGGLTRGFESHYDKVFPVKTFGTNVWGAIQFVLFGEGRSGVVVGRNGWLYTSEEFSAYPDGEAQVEANLELIAQVQQKLRARGTELTVAVLPAKARLYPEYVAQHHPAEVHRDLYQRIHAGLQARGVAAPDLLIPLEQCKTQSAVFLRTDTHWTPEGARCSAQALAAVMAPRTGDAAVRFTSEVGAPVEHQGDLMQFLPLAPYFSALMPRPDLLTARSTVAASTASTEADLFGDAPAPAIVLVGTSYSADGRWNFDGALRESLDQDVLNMAQAGHGPFEPMLAYLDKPQDGPAPAHLIWEIPERYLPAGKKPAGRKPKSDEGHAQLALAPTSTTTVAQP</sequence>
<keyword evidence="6" id="KW-1003">Cell membrane</keyword>
<comment type="caution">
    <text evidence="16">The sequence shown here is derived from an EMBL/GenBank/DDBJ whole genome shotgun (WGS) entry which is preliminary data.</text>
</comment>
<name>A0A4S3K0E5_9GAMM</name>
<evidence type="ECO:0000313" key="16">
    <source>
        <dbReference type="EMBL" id="TDU23212.1"/>
    </source>
</evidence>
<keyword evidence="7" id="KW-0997">Cell inner membrane</keyword>
<feature type="compositionally biased region" description="Polar residues" evidence="14">
    <location>
        <begin position="369"/>
        <end position="378"/>
    </location>
</feature>
<keyword evidence="11" id="KW-0016">Alginate biosynthesis</keyword>
<evidence type="ECO:0000256" key="7">
    <source>
        <dbReference type="ARBA" id="ARBA00022519"/>
    </source>
</evidence>
<dbReference type="InterPro" id="IPR031811">
    <property type="entry name" value="ALGX/ALGJ_SGNH-like"/>
</dbReference>
<keyword evidence="12" id="KW-0472">Membrane</keyword>
<comment type="similarity">
    <text evidence="4">Belongs to the AlgJ family.</text>
</comment>
<evidence type="ECO:0000256" key="4">
    <source>
        <dbReference type="ARBA" id="ARBA00006038"/>
    </source>
</evidence>
<proteinExistence type="inferred from homology"/>
<reference evidence="16 17" key="1">
    <citation type="submission" date="2019-03" db="EMBL/GenBank/DDBJ databases">
        <title>Genomic Encyclopedia of Type Strains, Phase IV (KMG-IV): sequencing the most valuable type-strain genomes for metagenomic binning, comparative biology and taxonomic classification.</title>
        <authorList>
            <person name="Goeker M."/>
        </authorList>
    </citation>
    <scope>NUCLEOTIDE SEQUENCE [LARGE SCALE GENOMIC DNA]</scope>
    <source>
        <strain evidence="16 17">DSM 26377</strain>
    </source>
</reference>
<dbReference type="AlphaFoldDB" id="A0A4S3K0E5"/>
<dbReference type="Proteomes" id="UP000295341">
    <property type="component" value="Unassembled WGS sequence"/>
</dbReference>
<protein>
    <recommendedName>
        <fullName evidence="5">Probable alginate O-acetylase AlgJ</fullName>
    </recommendedName>
    <alternativeName>
        <fullName evidence="13">Alginate biosynthesis protein AlgJ</fullName>
    </alternativeName>
</protein>
<dbReference type="InterPro" id="IPR034657">
    <property type="entry name" value="AlgJ"/>
</dbReference>
<feature type="region of interest" description="Disordered" evidence="14">
    <location>
        <begin position="347"/>
        <end position="378"/>
    </location>
</feature>
<keyword evidence="10" id="KW-0574">Periplasm</keyword>
<comment type="pathway">
    <text evidence="3">Glycan biosynthesis; alginate biosynthesis.</text>
</comment>
<keyword evidence="8 16" id="KW-0808">Transferase</keyword>
<dbReference type="EMBL" id="SOBT01000013">
    <property type="protein sequence ID" value="TDU23212.1"/>
    <property type="molecule type" value="Genomic_DNA"/>
</dbReference>
<dbReference type="GO" id="GO:0042121">
    <property type="term" value="P:alginic acid biosynthetic process"/>
    <property type="evidence" value="ECO:0007669"/>
    <property type="project" value="UniProtKB-UniPathway"/>
</dbReference>
<evidence type="ECO:0000256" key="13">
    <source>
        <dbReference type="ARBA" id="ARBA00031031"/>
    </source>
</evidence>
<evidence type="ECO:0000259" key="15">
    <source>
        <dbReference type="Pfam" id="PF16822"/>
    </source>
</evidence>
<dbReference type="GO" id="GO:0016740">
    <property type="term" value="F:transferase activity"/>
    <property type="evidence" value="ECO:0007669"/>
    <property type="project" value="UniProtKB-KW"/>
</dbReference>
<comment type="subcellular location">
    <subcellularLocation>
        <location evidence="2">Cell inner membrane</location>
        <topology evidence="2">Peripheral membrane protein</topology>
        <orientation evidence="2">Periplasmic side</orientation>
    </subcellularLocation>
    <subcellularLocation>
        <location evidence="1">Periplasm</location>
    </subcellularLocation>
</comment>
<keyword evidence="17" id="KW-1185">Reference proteome</keyword>
<dbReference type="Pfam" id="PF16822">
    <property type="entry name" value="ALGX"/>
    <property type="match status" value="1"/>
</dbReference>
<evidence type="ECO:0000256" key="8">
    <source>
        <dbReference type="ARBA" id="ARBA00022679"/>
    </source>
</evidence>
<dbReference type="OrthoDB" id="9760774at2"/>
<evidence type="ECO:0000313" key="17">
    <source>
        <dbReference type="Proteomes" id="UP000295341"/>
    </source>
</evidence>
<dbReference type="UniPathway" id="UPA00286"/>
<organism evidence="16 17">
    <name type="scientific">Panacagrimonas perspica</name>
    <dbReference type="NCBI Taxonomy" id="381431"/>
    <lineage>
        <taxon>Bacteria</taxon>
        <taxon>Pseudomonadati</taxon>
        <taxon>Pseudomonadota</taxon>
        <taxon>Gammaproteobacteria</taxon>
        <taxon>Nevskiales</taxon>
        <taxon>Nevskiaceae</taxon>
        <taxon>Panacagrimonas</taxon>
    </lineage>
</organism>
<evidence type="ECO:0000256" key="14">
    <source>
        <dbReference type="SAM" id="MobiDB-lite"/>
    </source>
</evidence>
<evidence type="ECO:0000256" key="6">
    <source>
        <dbReference type="ARBA" id="ARBA00022475"/>
    </source>
</evidence>